<evidence type="ECO:0000256" key="1">
    <source>
        <dbReference type="ARBA" id="ARBA00004651"/>
    </source>
</evidence>
<proteinExistence type="predicted"/>
<evidence type="ECO:0000313" key="8">
    <source>
        <dbReference type="Proteomes" id="UP000266301"/>
    </source>
</evidence>
<protein>
    <submittedName>
        <fullName evidence="7">Polysaccharide biosynthesis protein</fullName>
    </submittedName>
</protein>
<dbReference type="OrthoDB" id="43925at2"/>
<dbReference type="AlphaFoldDB" id="A0A386H0Z0"/>
<keyword evidence="4 6" id="KW-1133">Transmembrane helix</keyword>
<sequence>MERILYHINSILKKGFFSIFGAGVINKIVQFGMVIVIVRILPKDIYGSYAYAQNILSLFMVIQGLGAVPAILQFVSERDDETEKLRYFKYGLYFGICANFILCFIIIIFSLKYEFPIKYSNYILLKLSFLPLLSILYDIFQVYFRATLRNNEFSFISIVNTILCFIGNVVLGRMLGLTGIIIGNYIAYFLSILISMYLLKSTLCKFKSIKFLSLSEKKVFNTYAIITSLTNSISQILYIIDTFLVGMIIKNQEIVASYKAATQVPFALNFIPLSIMMFVYPYFAKNYLNRLWIREKYKMIQIYLSILNVIIVVPSCIFAPYIIKIIYGNNYSDCVFIFRVLMFGYFIAGTFRIPGGNVLASIRNVKINFYNSIISGIVNVLLDIYLIKKYGAIGAAYTTLIVFIISSIISNLFIYKYLRDK</sequence>
<feature type="transmembrane region" description="Helical" evidence="6">
    <location>
        <begin position="16"/>
        <end position="42"/>
    </location>
</feature>
<feature type="transmembrane region" description="Helical" evidence="6">
    <location>
        <begin position="393"/>
        <end position="415"/>
    </location>
</feature>
<dbReference type="KEGG" id="cfer:D4Z93_01780"/>
<evidence type="ECO:0000256" key="2">
    <source>
        <dbReference type="ARBA" id="ARBA00022475"/>
    </source>
</evidence>
<feature type="transmembrane region" description="Helical" evidence="6">
    <location>
        <begin position="367"/>
        <end position="387"/>
    </location>
</feature>
<reference evidence="7 8" key="1">
    <citation type="journal article" date="2019" name="Int. J. Syst. Evol. Microbiol.">
        <title>Clostridium fermenticellae sp. nov., isolated from the mud in a fermentation cellar for the production of the Chinese liquor, baijiu.</title>
        <authorList>
            <person name="Xu P.X."/>
            <person name="Chai L.J."/>
            <person name="Qiu T."/>
            <person name="Zhang X.J."/>
            <person name="Lu Z.M."/>
            <person name="Xiao C."/>
            <person name="Wang S.T."/>
            <person name="Shen C.H."/>
            <person name="Shi J.S."/>
            <person name="Xu Z.H."/>
        </authorList>
    </citation>
    <scope>NUCLEOTIDE SEQUENCE [LARGE SCALE GENOMIC DNA]</scope>
    <source>
        <strain evidence="7 8">JN500901</strain>
    </source>
</reference>
<feature type="transmembrane region" description="Helical" evidence="6">
    <location>
        <begin position="87"/>
        <end position="111"/>
    </location>
</feature>
<comment type="subcellular location">
    <subcellularLocation>
        <location evidence="1">Cell membrane</location>
        <topology evidence="1">Multi-pass membrane protein</topology>
    </subcellularLocation>
</comment>
<keyword evidence="3 6" id="KW-0812">Transmembrane</keyword>
<dbReference type="Pfam" id="PF01943">
    <property type="entry name" value="Polysacc_synt"/>
    <property type="match status" value="1"/>
</dbReference>
<feature type="transmembrane region" description="Helical" evidence="6">
    <location>
        <begin position="177"/>
        <end position="199"/>
    </location>
</feature>
<evidence type="ECO:0000313" key="7">
    <source>
        <dbReference type="EMBL" id="AYD39339.1"/>
    </source>
</evidence>
<dbReference type="GO" id="GO:0005886">
    <property type="term" value="C:plasma membrane"/>
    <property type="evidence" value="ECO:0007669"/>
    <property type="project" value="UniProtKB-SubCell"/>
</dbReference>
<evidence type="ECO:0000256" key="5">
    <source>
        <dbReference type="ARBA" id="ARBA00023136"/>
    </source>
</evidence>
<keyword evidence="5 6" id="KW-0472">Membrane</keyword>
<dbReference type="InterPro" id="IPR002797">
    <property type="entry name" value="Polysacc_synth"/>
</dbReference>
<feature type="transmembrane region" description="Helical" evidence="6">
    <location>
        <begin position="123"/>
        <end position="140"/>
    </location>
</feature>
<dbReference type="Proteomes" id="UP000266301">
    <property type="component" value="Chromosome"/>
</dbReference>
<dbReference type="InterPro" id="IPR050833">
    <property type="entry name" value="Poly_Biosynth_Transport"/>
</dbReference>
<evidence type="ECO:0000256" key="3">
    <source>
        <dbReference type="ARBA" id="ARBA00022692"/>
    </source>
</evidence>
<feature type="transmembrane region" description="Helical" evidence="6">
    <location>
        <begin position="54"/>
        <end position="75"/>
    </location>
</feature>
<keyword evidence="8" id="KW-1185">Reference proteome</keyword>
<accession>A0A386H0Z0</accession>
<dbReference type="PANTHER" id="PTHR30250:SF11">
    <property type="entry name" value="O-ANTIGEN TRANSPORTER-RELATED"/>
    <property type="match status" value="1"/>
</dbReference>
<feature type="transmembrane region" description="Helical" evidence="6">
    <location>
        <begin position="260"/>
        <end position="283"/>
    </location>
</feature>
<dbReference type="EMBL" id="CP032416">
    <property type="protein sequence ID" value="AYD39339.1"/>
    <property type="molecule type" value="Genomic_DNA"/>
</dbReference>
<name>A0A386H0Z0_9CLOT</name>
<dbReference type="PANTHER" id="PTHR30250">
    <property type="entry name" value="PST FAMILY PREDICTED COLANIC ACID TRANSPORTER"/>
    <property type="match status" value="1"/>
</dbReference>
<gene>
    <name evidence="7" type="ORF">D4Z93_01780</name>
</gene>
<feature type="transmembrane region" description="Helical" evidence="6">
    <location>
        <begin position="303"/>
        <end position="323"/>
    </location>
</feature>
<evidence type="ECO:0000256" key="4">
    <source>
        <dbReference type="ARBA" id="ARBA00022989"/>
    </source>
</evidence>
<feature type="transmembrane region" description="Helical" evidence="6">
    <location>
        <begin position="335"/>
        <end position="355"/>
    </location>
</feature>
<organism evidence="7 8">
    <name type="scientific">Clostridium fermenticellae</name>
    <dbReference type="NCBI Taxonomy" id="2068654"/>
    <lineage>
        <taxon>Bacteria</taxon>
        <taxon>Bacillati</taxon>
        <taxon>Bacillota</taxon>
        <taxon>Clostridia</taxon>
        <taxon>Eubacteriales</taxon>
        <taxon>Clostridiaceae</taxon>
        <taxon>Clostridium</taxon>
    </lineage>
</organism>
<feature type="transmembrane region" description="Helical" evidence="6">
    <location>
        <begin position="220"/>
        <end position="240"/>
    </location>
</feature>
<keyword evidence="2" id="KW-1003">Cell membrane</keyword>
<evidence type="ECO:0000256" key="6">
    <source>
        <dbReference type="SAM" id="Phobius"/>
    </source>
</evidence>
<feature type="transmembrane region" description="Helical" evidence="6">
    <location>
        <begin position="152"/>
        <end position="171"/>
    </location>
</feature>
<dbReference type="RefSeq" id="WP_119970048.1">
    <property type="nucleotide sequence ID" value="NZ_CP032416.1"/>
</dbReference>